<dbReference type="SUPFAM" id="SSF46689">
    <property type="entry name" value="Homeodomain-like"/>
    <property type="match status" value="1"/>
</dbReference>
<dbReference type="InterPro" id="IPR012337">
    <property type="entry name" value="RNaseH-like_sf"/>
</dbReference>
<dbReference type="InterPro" id="IPR025948">
    <property type="entry name" value="HTH-like_dom"/>
</dbReference>
<dbReference type="InterPro" id="IPR036397">
    <property type="entry name" value="RNaseH_sf"/>
</dbReference>
<dbReference type="SUPFAM" id="SSF53098">
    <property type="entry name" value="Ribonuclease H-like"/>
    <property type="match status" value="1"/>
</dbReference>
<dbReference type="NCBIfam" id="NF033516">
    <property type="entry name" value="transpos_IS3"/>
    <property type="match status" value="1"/>
</dbReference>
<dbReference type="Pfam" id="PF20310">
    <property type="entry name" value="HTH_Tnp_2"/>
    <property type="match status" value="1"/>
</dbReference>
<sequence length="445" mass="52515">MSKKFFTEREIKLLSGNPYVKSVSSKGITYTDEFKELLVTENSKGKLPREIFEECGFDINVIGKKRMQSAADRWRIAYRENGVSGLTDTRKTNSGRPSERELTLEEKYARLEAQNNLLKAENELLKKIRFCRKGVKEKQIALQPYQKYLLIRSVIEKYKLYRMTSYLCDLAGVSRSGYYKYFTMASVEKRNQREVKDQKVKEIVLKAFNFKKRKKGARQIKMTLEGQFNVVYNLKRIRRIMKKYNIICPIRKANPYRRIMKATQEHRVVPNLLNREFKQDIPYKVLLTDITYLFFSKGQKAYLSAIKDGSTGEILAYHVSDRMTINLATDTLKRLQKNKHFKKAKDALIHSDQGVHYTHPNFQKSVKKLGLRQSMSRRGNCWDNAPQESFFGHLKDEASIKACTTLDELKREIKQYMAYYNHYRYQWNLKKMTPVQYRDHLLRTA</sequence>
<name>A0ABX7E2P9_9BACI</name>
<dbReference type="InterPro" id="IPR046929">
    <property type="entry name" value="HTH_Tnp"/>
</dbReference>
<dbReference type="RefSeq" id="WP_202778571.1">
    <property type="nucleotide sequence ID" value="NZ_CP065425.1"/>
</dbReference>
<keyword evidence="2" id="KW-0175">Coiled coil</keyword>
<feature type="domain" description="Integrase catalytic" evidence="3">
    <location>
        <begin position="278"/>
        <end position="442"/>
    </location>
</feature>
<evidence type="ECO:0000313" key="4">
    <source>
        <dbReference type="EMBL" id="QQZ09583.1"/>
    </source>
</evidence>
<dbReference type="InterPro" id="IPR050900">
    <property type="entry name" value="Transposase_IS3/IS150/IS904"/>
</dbReference>
<dbReference type="EMBL" id="CP065425">
    <property type="protein sequence ID" value="QQZ09583.1"/>
    <property type="molecule type" value="Genomic_DNA"/>
</dbReference>
<dbReference type="PANTHER" id="PTHR46889">
    <property type="entry name" value="TRANSPOSASE INSF FOR INSERTION SEQUENCE IS3B-RELATED"/>
    <property type="match status" value="1"/>
</dbReference>
<keyword evidence="5" id="KW-1185">Reference proteome</keyword>
<dbReference type="Pfam" id="PF00665">
    <property type="entry name" value="rve"/>
    <property type="match status" value="1"/>
</dbReference>
<proteinExistence type="predicted"/>
<dbReference type="Pfam" id="PF13276">
    <property type="entry name" value="HTH_21"/>
    <property type="match status" value="1"/>
</dbReference>
<dbReference type="Gene3D" id="3.30.420.10">
    <property type="entry name" value="Ribonuclease H-like superfamily/Ribonuclease H"/>
    <property type="match status" value="1"/>
</dbReference>
<reference evidence="4 5" key="1">
    <citation type="submission" date="2020-11" db="EMBL/GenBank/DDBJ databases">
        <title>Taxonomic evaluation of the Bacillus sporothermodurans group of bacteria based on whole genome sequences.</title>
        <authorList>
            <person name="Fiedler G."/>
            <person name="Herbstmann A.-D."/>
            <person name="Doll E."/>
            <person name="Wenning M."/>
            <person name="Brinks E."/>
            <person name="Kabisch J."/>
            <person name="Breitenwieser F."/>
            <person name="Lappann M."/>
            <person name="Boehnlein C."/>
            <person name="Franz C."/>
        </authorList>
    </citation>
    <scope>NUCLEOTIDE SEQUENCE [LARGE SCALE GENOMIC DNA]</scope>
    <source>
        <strain evidence="4 5">JCM 19841</strain>
    </source>
</reference>
<feature type="coiled-coil region" evidence="2">
    <location>
        <begin position="101"/>
        <end position="128"/>
    </location>
</feature>
<protein>
    <submittedName>
        <fullName evidence="4">IS3 family transposase</fullName>
    </submittedName>
</protein>
<dbReference type="Pfam" id="PF13333">
    <property type="entry name" value="rve_2"/>
    <property type="match status" value="1"/>
</dbReference>
<comment type="function">
    <text evidence="1">Involved in the transposition of the insertion sequence.</text>
</comment>
<organism evidence="4 5">
    <name type="scientific">Heyndrickxia vini</name>
    <dbReference type="NCBI Taxonomy" id="1476025"/>
    <lineage>
        <taxon>Bacteria</taxon>
        <taxon>Bacillati</taxon>
        <taxon>Bacillota</taxon>
        <taxon>Bacilli</taxon>
        <taxon>Bacillales</taxon>
        <taxon>Bacillaceae</taxon>
        <taxon>Heyndrickxia</taxon>
    </lineage>
</organism>
<dbReference type="InterPro" id="IPR048020">
    <property type="entry name" value="Transpos_IS3"/>
</dbReference>
<dbReference type="InterPro" id="IPR009057">
    <property type="entry name" value="Homeodomain-like_sf"/>
</dbReference>
<dbReference type="InterPro" id="IPR001584">
    <property type="entry name" value="Integrase_cat-core"/>
</dbReference>
<evidence type="ECO:0000256" key="1">
    <source>
        <dbReference type="ARBA" id="ARBA00002286"/>
    </source>
</evidence>
<gene>
    <name evidence="4" type="ORF">I5776_00855</name>
</gene>
<evidence type="ECO:0000259" key="3">
    <source>
        <dbReference type="PROSITE" id="PS50994"/>
    </source>
</evidence>
<dbReference type="PANTHER" id="PTHR46889:SF5">
    <property type="entry name" value="INTEGRASE PROTEIN"/>
    <property type="match status" value="1"/>
</dbReference>
<accession>A0ABX7E2P9</accession>
<dbReference type="Proteomes" id="UP000595691">
    <property type="component" value="Chromosome"/>
</dbReference>
<evidence type="ECO:0000256" key="2">
    <source>
        <dbReference type="SAM" id="Coils"/>
    </source>
</evidence>
<evidence type="ECO:0000313" key="5">
    <source>
        <dbReference type="Proteomes" id="UP000595691"/>
    </source>
</evidence>
<dbReference type="PROSITE" id="PS50994">
    <property type="entry name" value="INTEGRASE"/>
    <property type="match status" value="1"/>
</dbReference>